<evidence type="ECO:0000313" key="11">
    <source>
        <dbReference type="Proteomes" id="UP001055439"/>
    </source>
</evidence>
<dbReference type="InterPro" id="IPR039156">
    <property type="entry name" value="PHAF1/BROMI"/>
</dbReference>
<dbReference type="InterPro" id="IPR033389">
    <property type="entry name" value="AUX/IAA_dom"/>
</dbReference>
<name>A0A9E7KQS5_9LILI</name>
<evidence type="ECO:0000256" key="1">
    <source>
        <dbReference type="ARBA" id="ARBA00004123"/>
    </source>
</evidence>
<dbReference type="EMBL" id="CP097510">
    <property type="protein sequence ID" value="URE26046.1"/>
    <property type="molecule type" value="Genomic_DNA"/>
</dbReference>
<dbReference type="OrthoDB" id="272303at2759"/>
<reference evidence="10" key="1">
    <citation type="submission" date="2022-05" db="EMBL/GenBank/DDBJ databases">
        <title>The Musa troglodytarum L. genome provides insights into the mechanism of non-climacteric behaviour and enrichment of carotenoids.</title>
        <authorList>
            <person name="Wang J."/>
        </authorList>
    </citation>
    <scope>NUCLEOTIDE SEQUENCE</scope>
    <source>
        <tissue evidence="10">Leaf</tissue>
    </source>
</reference>
<keyword evidence="5 7" id="KW-0927">Auxin signaling pathway</keyword>
<dbReference type="SUPFAM" id="SSF54277">
    <property type="entry name" value="CAD &amp; PB1 domains"/>
    <property type="match status" value="1"/>
</dbReference>
<comment type="function">
    <text evidence="7">Aux/IAA proteins are short-lived transcriptional factors that function as repressors of early auxin response genes at low auxin concentrations.</text>
</comment>
<evidence type="ECO:0000256" key="6">
    <source>
        <dbReference type="ARBA" id="ARBA00024339"/>
    </source>
</evidence>
<keyword evidence="3 7" id="KW-0804">Transcription</keyword>
<dbReference type="AlphaFoldDB" id="A0A9E7KQS5"/>
<evidence type="ECO:0000256" key="5">
    <source>
        <dbReference type="ARBA" id="ARBA00023294"/>
    </source>
</evidence>
<feature type="domain" description="PB1" evidence="9">
    <location>
        <begin position="76"/>
        <end position="161"/>
    </location>
</feature>
<dbReference type="InterPro" id="IPR053793">
    <property type="entry name" value="PB1-like"/>
</dbReference>
<evidence type="ECO:0000259" key="9">
    <source>
        <dbReference type="PROSITE" id="PS51745"/>
    </source>
</evidence>
<accession>A0A9E7KQS5</accession>
<dbReference type="Pfam" id="PF02309">
    <property type="entry name" value="AUX_IAA"/>
    <property type="match status" value="1"/>
</dbReference>
<feature type="region of interest" description="Disordered" evidence="8">
    <location>
        <begin position="185"/>
        <end position="240"/>
    </location>
</feature>
<comment type="similarity">
    <text evidence="7">Belongs to the Aux/IAA family.</text>
</comment>
<evidence type="ECO:0000256" key="2">
    <source>
        <dbReference type="ARBA" id="ARBA00023015"/>
    </source>
</evidence>
<organism evidence="10 11">
    <name type="scientific">Musa troglodytarum</name>
    <name type="common">fe'i banana</name>
    <dbReference type="NCBI Taxonomy" id="320322"/>
    <lineage>
        <taxon>Eukaryota</taxon>
        <taxon>Viridiplantae</taxon>
        <taxon>Streptophyta</taxon>
        <taxon>Embryophyta</taxon>
        <taxon>Tracheophyta</taxon>
        <taxon>Spermatophyta</taxon>
        <taxon>Magnoliopsida</taxon>
        <taxon>Liliopsida</taxon>
        <taxon>Zingiberales</taxon>
        <taxon>Musaceae</taxon>
        <taxon>Musa</taxon>
    </lineage>
</organism>
<evidence type="ECO:0000256" key="3">
    <source>
        <dbReference type="ARBA" id="ARBA00023163"/>
    </source>
</evidence>
<comment type="similarity">
    <text evidence="6">Belongs to the PHAF1 family.</text>
</comment>
<dbReference type="PROSITE" id="PS51745">
    <property type="entry name" value="PB1"/>
    <property type="match status" value="1"/>
</dbReference>
<dbReference type="PANTHER" id="PTHR13465">
    <property type="entry name" value="UPF0183 PROTEIN"/>
    <property type="match status" value="1"/>
</dbReference>
<keyword evidence="11" id="KW-1185">Reference proteome</keyword>
<feature type="region of interest" description="Disordered" evidence="8">
    <location>
        <begin position="12"/>
        <end position="38"/>
    </location>
</feature>
<dbReference type="GO" id="GO:0009734">
    <property type="term" value="P:auxin-activated signaling pathway"/>
    <property type="evidence" value="ECO:0007669"/>
    <property type="project" value="UniProtKB-UniRule"/>
</dbReference>
<evidence type="ECO:0000256" key="4">
    <source>
        <dbReference type="ARBA" id="ARBA00023242"/>
    </source>
</evidence>
<evidence type="ECO:0000256" key="8">
    <source>
        <dbReference type="SAM" id="MobiDB-lite"/>
    </source>
</evidence>
<dbReference type="GO" id="GO:0005634">
    <property type="term" value="C:nucleus"/>
    <property type="evidence" value="ECO:0007669"/>
    <property type="project" value="UniProtKB-SubCell"/>
</dbReference>
<keyword evidence="4 7" id="KW-0539">Nucleus</keyword>
<proteinExistence type="inferred from homology"/>
<keyword evidence="7" id="KW-0678">Repressor</keyword>
<dbReference type="Proteomes" id="UP001055439">
    <property type="component" value="Chromosome 8"/>
</dbReference>
<dbReference type="Pfam" id="PF03676">
    <property type="entry name" value="PHAF1"/>
    <property type="match status" value="1"/>
</dbReference>
<protein>
    <recommendedName>
        <fullName evidence="7">Auxin-responsive protein</fullName>
    </recommendedName>
</protein>
<dbReference type="InterPro" id="IPR005373">
    <property type="entry name" value="PHAF1"/>
</dbReference>
<evidence type="ECO:0000256" key="7">
    <source>
        <dbReference type="RuleBase" id="RU004549"/>
    </source>
</evidence>
<keyword evidence="2 7" id="KW-0805">Transcription regulation</keyword>
<dbReference type="Gene3D" id="3.10.20.90">
    <property type="entry name" value="Phosphatidylinositol 3-kinase Catalytic Subunit, Chain A, domain 1"/>
    <property type="match status" value="1"/>
</dbReference>
<comment type="subcellular location">
    <subcellularLocation>
        <location evidence="1 7">Nucleus</location>
    </subcellularLocation>
</comment>
<dbReference type="PANTHER" id="PTHR13465:SF2">
    <property type="entry name" value="PHAGOSOME ASSEMBLY FACTOR 1"/>
    <property type="match status" value="1"/>
</dbReference>
<gene>
    <name evidence="10" type="ORF">MUK42_12933</name>
</gene>
<evidence type="ECO:0000313" key="10">
    <source>
        <dbReference type="EMBL" id="URE26046.1"/>
    </source>
</evidence>
<comment type="subunit">
    <text evidence="7">Homodimers and heterodimers.</text>
</comment>
<sequence>MEDLDNLKATELTLGLPGTDAPEKPSLASTTGATKRTNEECFSPAAKKQVVGWPPVRSYRMNSIRVRKMEAEDSTGIYVKVGMDGAPYLRKVDLRVYNSYKELMEALNYMFKCFSLGWAEGHEESGYAITYEDKDGDWMLVGDVPWEPWRFVEVEIITGEDPGQVSFTRSPREVEARRFVTQWGKGYNPTEDATPKPENIETAGEGEGGGGHAMQQLQHHQRSTGGPNAAGPAPGPLRRRCEGTAMGAITLDLRPGFGIGPFNLGMPLHEAFAQVEHQPNLYDVVHVKYLDEEPLKLDIVISFPDHGFHLRFDPWSQRLRLIEVYDVKRLQMRYANSLIGGPSTLATFVAVYALFGPTYPGTYDQDRGIYTLFYPGLSFAFPIPSQYTYCCQNGEVSAELPLEFPDGTTPVACRVSVYDGSSDSKVGVGSLLDKASVPPLPAGSLYMEEVHAKLGEELWFTVGGQHIPFGASPQDVWTELGRPCGIHQKQVDQMVIHSASDPRPRTTLCGDYFYNYFSRGLDILFDGQTHKIKKFVLHTNFPGHSDFNTYMKCNFVIYDSDDEGTFQPGNTSKNCITPSTKWEQVKEILGDGGRAAIQTQGSMTNPFGSTFVYGYQNVAFEVMKNGYIATVTLFQS</sequence>